<keyword evidence="1" id="KW-0175">Coiled coil</keyword>
<dbReference type="CDD" id="cd00303">
    <property type="entry name" value="retropepsin_like"/>
    <property type="match status" value="1"/>
</dbReference>
<dbReference type="STRING" id="84645.A0A498P2L4"/>
<dbReference type="EMBL" id="QBIY01005104">
    <property type="protein sequence ID" value="RXN38156.1"/>
    <property type="molecule type" value="Genomic_DNA"/>
</dbReference>
<protein>
    <submittedName>
        <fullName evidence="2">Gastrula zinc finger-like protein</fullName>
    </submittedName>
</protein>
<evidence type="ECO:0000313" key="3">
    <source>
        <dbReference type="Proteomes" id="UP000290572"/>
    </source>
</evidence>
<dbReference type="Proteomes" id="UP000290572">
    <property type="component" value="Unassembled WGS sequence"/>
</dbReference>
<proteinExistence type="predicted"/>
<feature type="coiled-coil region" evidence="1">
    <location>
        <begin position="4"/>
        <end position="31"/>
    </location>
</feature>
<comment type="caution">
    <text evidence="2">The sequence shown here is derived from an EMBL/GenBank/DDBJ whole genome shotgun (WGS) entry which is preliminary data.</text>
</comment>
<reference evidence="2 3" key="1">
    <citation type="submission" date="2018-03" db="EMBL/GenBank/DDBJ databases">
        <title>Draft genome sequence of Rohu Carp (Labeo rohita).</title>
        <authorList>
            <person name="Das P."/>
            <person name="Kushwaha B."/>
            <person name="Joshi C.G."/>
            <person name="Kumar D."/>
            <person name="Nagpure N.S."/>
            <person name="Sahoo L."/>
            <person name="Das S.P."/>
            <person name="Bit A."/>
            <person name="Patnaik S."/>
            <person name="Meher P.K."/>
            <person name="Jayasankar P."/>
            <person name="Koringa P.G."/>
            <person name="Patel N.V."/>
            <person name="Hinsu A.T."/>
            <person name="Kumar R."/>
            <person name="Pandey M."/>
            <person name="Agarwal S."/>
            <person name="Srivastava S."/>
            <person name="Singh M."/>
            <person name="Iquebal M.A."/>
            <person name="Jaiswal S."/>
            <person name="Angadi U.B."/>
            <person name="Kumar N."/>
            <person name="Raza M."/>
            <person name="Shah T.M."/>
            <person name="Rai A."/>
            <person name="Jena J.K."/>
        </authorList>
    </citation>
    <scope>NUCLEOTIDE SEQUENCE [LARGE SCALE GENOMIC DNA]</scope>
    <source>
        <strain evidence="2">DASCIFA01</strain>
        <tissue evidence="2">Testis</tissue>
    </source>
</reference>
<organism evidence="2 3">
    <name type="scientific">Labeo rohita</name>
    <name type="common">Indian major carp</name>
    <name type="synonym">Cyprinus rohita</name>
    <dbReference type="NCBI Taxonomy" id="84645"/>
    <lineage>
        <taxon>Eukaryota</taxon>
        <taxon>Metazoa</taxon>
        <taxon>Chordata</taxon>
        <taxon>Craniata</taxon>
        <taxon>Vertebrata</taxon>
        <taxon>Euteleostomi</taxon>
        <taxon>Actinopterygii</taxon>
        <taxon>Neopterygii</taxon>
        <taxon>Teleostei</taxon>
        <taxon>Ostariophysi</taxon>
        <taxon>Cypriniformes</taxon>
        <taxon>Cyprinidae</taxon>
        <taxon>Labeoninae</taxon>
        <taxon>Labeonini</taxon>
        <taxon>Labeo</taxon>
    </lineage>
</organism>
<dbReference type="Gene3D" id="2.40.70.10">
    <property type="entry name" value="Acid Proteases"/>
    <property type="match status" value="1"/>
</dbReference>
<evidence type="ECO:0000313" key="2">
    <source>
        <dbReference type="EMBL" id="RXN38156.1"/>
    </source>
</evidence>
<dbReference type="AlphaFoldDB" id="A0A498P2L4"/>
<accession>A0A498P2L4</accession>
<gene>
    <name evidence="2" type="ORF">ROHU_001383</name>
</gene>
<dbReference type="InterPro" id="IPR021109">
    <property type="entry name" value="Peptidase_aspartic_dom_sf"/>
</dbReference>
<evidence type="ECO:0000256" key="1">
    <source>
        <dbReference type="SAM" id="Coils"/>
    </source>
</evidence>
<name>A0A498P2L4_LABRO</name>
<sequence>MEEIRQLKTIIQQKDARIEFLEQRVDDLEQYSRVDDLVITGLDTKHQSYAQAIGPSGDQQGEEAPSEELETLEQQVVRFMKSKTIPLDSQQISACYTLPSKDKKLNPKSLYKFASRKHKVEILKEAKKLKGMEKFLSGRMDLWNKPSIATSQKLSQTPSKSASLTQDITEKVTYLSSPNPYPTVKMDLPTFSNLDSEDPIDFIDRFEEYNELRPLHHEELLAALSEKVWQRLRQKDEQLTKSAQMFMLANGQSQKTQGKVCWQCEIYGVKQEITFYVMEDENLAVPVILGVDFLKKAGVVIDFNASRVYLPDVNSSHPMCFNDVHEPASIQFYVAQGEGAMHNEEELKLIDRAVESSNASAQTYRLTCTISNKCFTVCTRPVSH</sequence>
<keyword evidence="3" id="KW-1185">Reference proteome</keyword>